<sequence>MSVQLKAILAVLIVLPVALLSCSATGKKVKKTKTVPLTPYQLRYATIDIPEGVTVIPDLSYEINDKDKHVYINAGIEEYAHDDIRPYFDKEIAELRKYNQVVEIVKQEKENIGGNKAFILRIEYKKYLESVLLEFVEYVGILCEKRHIVFKAWGFLKRFIPGEQLWQSMYRSFRSDKSQPYKLPFGSFILPKEARDRSSILPYFPNENDYTVKINYITDSWAQEIIREYKPNILGIFLAAKIFILKDKTVAVDGRKGRYFESRVIINGQIVPDALFHIPDGDKTVLQIEIGSNEVKTFERYRPQMEAMIQSIKFDESAAGAQE</sequence>
<dbReference type="EMBL" id="AWVH01000027">
    <property type="protein sequence ID" value="ERJ93279.1"/>
    <property type="molecule type" value="Genomic_DNA"/>
</dbReference>
<keyword evidence="2" id="KW-1185">Reference proteome</keyword>
<gene>
    <name evidence="1" type="ORF">HMPREF9193_01093</name>
</gene>
<proteinExistence type="predicted"/>
<dbReference type="Proteomes" id="UP000016649">
    <property type="component" value="Unassembled WGS sequence"/>
</dbReference>
<evidence type="ECO:0000313" key="2">
    <source>
        <dbReference type="Proteomes" id="UP000016649"/>
    </source>
</evidence>
<name>A0ABN0NZ03_TRELE</name>
<evidence type="ECO:0000313" key="1">
    <source>
        <dbReference type="EMBL" id="ERJ93279.1"/>
    </source>
</evidence>
<dbReference type="PROSITE" id="PS51257">
    <property type="entry name" value="PROKAR_LIPOPROTEIN"/>
    <property type="match status" value="1"/>
</dbReference>
<accession>A0ABN0NZ03</accession>
<protein>
    <recommendedName>
        <fullName evidence="3">Lipoprotein</fullName>
    </recommendedName>
</protein>
<organism evidence="1 2">
    <name type="scientific">Treponema lecithinolyticum ATCC 700332</name>
    <dbReference type="NCBI Taxonomy" id="1321815"/>
    <lineage>
        <taxon>Bacteria</taxon>
        <taxon>Pseudomonadati</taxon>
        <taxon>Spirochaetota</taxon>
        <taxon>Spirochaetia</taxon>
        <taxon>Spirochaetales</taxon>
        <taxon>Treponemataceae</taxon>
        <taxon>Treponema</taxon>
    </lineage>
</organism>
<comment type="caution">
    <text evidence="1">The sequence shown here is derived from an EMBL/GenBank/DDBJ whole genome shotgun (WGS) entry which is preliminary data.</text>
</comment>
<evidence type="ECO:0008006" key="3">
    <source>
        <dbReference type="Google" id="ProtNLM"/>
    </source>
</evidence>
<reference evidence="1 2" key="1">
    <citation type="submission" date="2013-08" db="EMBL/GenBank/DDBJ databases">
        <authorList>
            <person name="Weinstock G."/>
            <person name="Sodergren E."/>
            <person name="Wylie T."/>
            <person name="Fulton L."/>
            <person name="Fulton R."/>
            <person name="Fronick C."/>
            <person name="O'Laughlin M."/>
            <person name="Godfrey J."/>
            <person name="Miner T."/>
            <person name="Herter B."/>
            <person name="Appelbaum E."/>
            <person name="Cordes M."/>
            <person name="Lek S."/>
            <person name="Wollam A."/>
            <person name="Pepin K.H."/>
            <person name="Palsikar V.B."/>
            <person name="Mitreva M."/>
            <person name="Wilson R.K."/>
        </authorList>
    </citation>
    <scope>NUCLEOTIDE SEQUENCE [LARGE SCALE GENOMIC DNA]</scope>
    <source>
        <strain evidence="1 2">ATCC 700332</strain>
    </source>
</reference>
<dbReference type="RefSeq" id="WP_021687304.1">
    <property type="nucleotide sequence ID" value="NZ_KI260564.1"/>
</dbReference>